<name>A0A6J5Y1C0_PRUAR</name>
<dbReference type="EMBL" id="CAEKKB010000007">
    <property type="protein sequence ID" value="CAB4319191.1"/>
    <property type="molecule type" value="Genomic_DNA"/>
</dbReference>
<organism evidence="1 2">
    <name type="scientific">Prunus armeniaca</name>
    <name type="common">Apricot</name>
    <name type="synonym">Armeniaca vulgaris</name>
    <dbReference type="NCBI Taxonomy" id="36596"/>
    <lineage>
        <taxon>Eukaryota</taxon>
        <taxon>Viridiplantae</taxon>
        <taxon>Streptophyta</taxon>
        <taxon>Embryophyta</taxon>
        <taxon>Tracheophyta</taxon>
        <taxon>Spermatophyta</taxon>
        <taxon>Magnoliopsida</taxon>
        <taxon>eudicotyledons</taxon>
        <taxon>Gunneridae</taxon>
        <taxon>Pentapetalae</taxon>
        <taxon>rosids</taxon>
        <taxon>fabids</taxon>
        <taxon>Rosales</taxon>
        <taxon>Rosaceae</taxon>
        <taxon>Amygdaloideae</taxon>
        <taxon>Amygdaleae</taxon>
        <taxon>Prunus</taxon>
    </lineage>
</organism>
<dbReference type="AlphaFoldDB" id="A0A6J5Y1C0"/>
<sequence length="129" mass="13535">MPSLNPDPCLPLLLRVSPLFFGAASQSVVLILARSPTFGPLLISGFDMALPASAMLAGPAIAAAAKCFDAGGEIKNLKGAEKILSEMVRVVELKLKKQLKRAAKPIVGGLSNENSSIRASKILEKMHVA</sequence>
<protein>
    <submittedName>
        <fullName evidence="1">Uncharacterized protein</fullName>
    </submittedName>
</protein>
<evidence type="ECO:0000313" key="2">
    <source>
        <dbReference type="Proteomes" id="UP000507245"/>
    </source>
</evidence>
<accession>A0A6J5Y1C0</accession>
<evidence type="ECO:0000313" key="1">
    <source>
        <dbReference type="EMBL" id="CAB4319191.1"/>
    </source>
</evidence>
<proteinExistence type="predicted"/>
<gene>
    <name evidence="1" type="ORF">ORAREDHAP_LOCUS46370</name>
</gene>
<reference evidence="2" key="1">
    <citation type="journal article" date="2020" name="Genome Biol.">
        <title>Gamete binning: chromosome-level and haplotype-resolved genome assembly enabled by high-throughput single-cell sequencing of gamete genomes.</title>
        <authorList>
            <person name="Campoy J.A."/>
            <person name="Sun H."/>
            <person name="Goel M."/>
            <person name="Jiao W.-B."/>
            <person name="Folz-Donahue K."/>
            <person name="Wang N."/>
            <person name="Rubio M."/>
            <person name="Liu C."/>
            <person name="Kukat C."/>
            <person name="Ruiz D."/>
            <person name="Huettel B."/>
            <person name="Schneeberger K."/>
        </authorList>
    </citation>
    <scope>NUCLEOTIDE SEQUENCE [LARGE SCALE GENOMIC DNA]</scope>
    <source>
        <strain evidence="2">cv. Rojo Pasion</strain>
    </source>
</reference>
<keyword evidence="2" id="KW-1185">Reference proteome</keyword>
<dbReference type="Proteomes" id="UP000507245">
    <property type="component" value="Unassembled WGS sequence"/>
</dbReference>